<dbReference type="InterPro" id="IPR034660">
    <property type="entry name" value="DinB/YfiT-like"/>
</dbReference>
<keyword evidence="2" id="KW-1185">Reference proteome</keyword>
<dbReference type="PANTHER" id="PTHR40658">
    <property type="match status" value="1"/>
</dbReference>
<evidence type="ECO:0000313" key="1">
    <source>
        <dbReference type="EMBL" id="MBM6996085.1"/>
    </source>
</evidence>
<sequence length="174" mass="20119">MPAYASKQALISEIQKTAQLFIAEFEGIPETDKALRLEEVDHTPQEMIAYQLGWINLIRGWDRNELEGKEVVTPASGYKWNQLGGLYQSFYDQYRDQTLSQLKALFIAAVDELTTWLESFSDEELFAPGGRRWAASTPSNWPIWKWVHINTVAPFKSFRSKIRKWKKVGSLMET</sequence>
<dbReference type="Proteomes" id="UP001516620">
    <property type="component" value="Unassembled WGS sequence"/>
</dbReference>
<comment type="caution">
    <text evidence="1">The sequence shown here is derived from an EMBL/GenBank/DDBJ whole genome shotgun (WGS) entry which is preliminary data.</text>
</comment>
<protein>
    <submittedName>
        <fullName evidence="1">ClbS/DfsB family four-helix bundle protein</fullName>
    </submittedName>
</protein>
<name>A0ABS2H3M3_9BACL</name>
<dbReference type="Gene3D" id="1.20.120.450">
    <property type="entry name" value="dinb family like domain"/>
    <property type="match status" value="1"/>
</dbReference>
<reference evidence="1 2" key="1">
    <citation type="submission" date="2021-01" db="EMBL/GenBank/DDBJ databases">
        <title>Paenibacillus sp.nov. isolated from the rhizosphere soil of tomato plant.</title>
        <authorList>
            <person name="Thin K.K."/>
            <person name="Zhang X."/>
            <person name="He S."/>
        </authorList>
    </citation>
    <scope>NUCLEOTIDE SEQUENCE [LARGE SCALE GENOMIC DNA]</scope>
    <source>
        <strain evidence="1 2">DXFW5</strain>
    </source>
</reference>
<dbReference type="PANTHER" id="PTHR40658:SF3">
    <property type="entry name" value="CLBS_DFSB FAMILY FOUR-HELIX BUNDLE PROTEIN"/>
    <property type="match status" value="1"/>
</dbReference>
<organism evidence="1 2">
    <name type="scientific">Paenibacillus rhizolycopersici</name>
    <dbReference type="NCBI Taxonomy" id="2780073"/>
    <lineage>
        <taxon>Bacteria</taxon>
        <taxon>Bacillati</taxon>
        <taxon>Bacillota</taxon>
        <taxon>Bacilli</taxon>
        <taxon>Bacillales</taxon>
        <taxon>Paenibacillaceae</taxon>
        <taxon>Paenibacillus</taxon>
    </lineage>
</organism>
<evidence type="ECO:0000313" key="2">
    <source>
        <dbReference type="Proteomes" id="UP001516620"/>
    </source>
</evidence>
<dbReference type="EMBL" id="JADCNN020000008">
    <property type="protein sequence ID" value="MBM6996085.1"/>
    <property type="molecule type" value="Genomic_DNA"/>
</dbReference>
<proteinExistence type="predicted"/>
<dbReference type="InterPro" id="IPR012550">
    <property type="entry name" value="DUF1706"/>
</dbReference>
<accession>A0ABS2H3M3</accession>
<gene>
    <name evidence="1" type="ORF">IM700_010550</name>
</gene>
<dbReference type="PIRSF" id="PIRSF031551">
    <property type="entry name" value="DUF1706"/>
    <property type="match status" value="1"/>
</dbReference>
<dbReference type="Pfam" id="PF08020">
    <property type="entry name" value="DUF1706"/>
    <property type="match status" value="1"/>
</dbReference>
<dbReference type="RefSeq" id="WP_193416896.1">
    <property type="nucleotide sequence ID" value="NZ_JADCNN020000008.1"/>
</dbReference>